<name>A0ABS8SDE0_DATST</name>
<accession>A0ABS8SDE0</accession>
<feature type="compositionally biased region" description="Low complexity" evidence="1">
    <location>
        <begin position="121"/>
        <end position="133"/>
    </location>
</feature>
<sequence>MKSKATGHNVTISQPRKYVMCAGCMPFVPIIGQTVRADNMITFSTKTDKDDPTINRSKSQRAQVHEIQLVKLAKAIPSMIQTTIKKIMQLGKDKLTSLCSTVEVLEREVISLRREVAALDEPPTTNNSNPSEPAVVPMHLEAPRGPSDDWWAGYDSTSKIVSDEEL</sequence>
<feature type="region of interest" description="Disordered" evidence="1">
    <location>
        <begin position="120"/>
        <end position="149"/>
    </location>
</feature>
<evidence type="ECO:0000313" key="3">
    <source>
        <dbReference type="Proteomes" id="UP000823775"/>
    </source>
</evidence>
<proteinExistence type="predicted"/>
<evidence type="ECO:0000313" key="2">
    <source>
        <dbReference type="EMBL" id="MCD7456799.1"/>
    </source>
</evidence>
<evidence type="ECO:0000256" key="1">
    <source>
        <dbReference type="SAM" id="MobiDB-lite"/>
    </source>
</evidence>
<dbReference type="EMBL" id="JACEIK010000425">
    <property type="protein sequence ID" value="MCD7456799.1"/>
    <property type="molecule type" value="Genomic_DNA"/>
</dbReference>
<comment type="caution">
    <text evidence="2">The sequence shown here is derived from an EMBL/GenBank/DDBJ whole genome shotgun (WGS) entry which is preliminary data.</text>
</comment>
<gene>
    <name evidence="2" type="ORF">HAX54_033233</name>
</gene>
<keyword evidence="3" id="KW-1185">Reference proteome</keyword>
<protein>
    <submittedName>
        <fullName evidence="2">Uncharacterized protein</fullName>
    </submittedName>
</protein>
<organism evidence="2 3">
    <name type="scientific">Datura stramonium</name>
    <name type="common">Jimsonweed</name>
    <name type="synonym">Common thornapple</name>
    <dbReference type="NCBI Taxonomy" id="4076"/>
    <lineage>
        <taxon>Eukaryota</taxon>
        <taxon>Viridiplantae</taxon>
        <taxon>Streptophyta</taxon>
        <taxon>Embryophyta</taxon>
        <taxon>Tracheophyta</taxon>
        <taxon>Spermatophyta</taxon>
        <taxon>Magnoliopsida</taxon>
        <taxon>eudicotyledons</taxon>
        <taxon>Gunneridae</taxon>
        <taxon>Pentapetalae</taxon>
        <taxon>asterids</taxon>
        <taxon>lamiids</taxon>
        <taxon>Solanales</taxon>
        <taxon>Solanaceae</taxon>
        <taxon>Solanoideae</taxon>
        <taxon>Datureae</taxon>
        <taxon>Datura</taxon>
    </lineage>
</organism>
<reference evidence="2 3" key="1">
    <citation type="journal article" date="2021" name="BMC Genomics">
        <title>Datura genome reveals duplications of psychoactive alkaloid biosynthetic genes and high mutation rate following tissue culture.</title>
        <authorList>
            <person name="Rajewski A."/>
            <person name="Carter-House D."/>
            <person name="Stajich J."/>
            <person name="Litt A."/>
        </authorList>
    </citation>
    <scope>NUCLEOTIDE SEQUENCE [LARGE SCALE GENOMIC DNA]</scope>
    <source>
        <strain evidence="2">AR-01</strain>
    </source>
</reference>
<dbReference type="Proteomes" id="UP000823775">
    <property type="component" value="Unassembled WGS sequence"/>
</dbReference>